<dbReference type="Gene3D" id="1.10.1760.20">
    <property type="match status" value="1"/>
</dbReference>
<name>A0A1G9XL77_9EURY</name>
<proteinExistence type="predicted"/>
<dbReference type="AlphaFoldDB" id="A0A1G9XL77"/>
<gene>
    <name evidence="2" type="ORF">SAMN05192554_11116</name>
</gene>
<evidence type="ECO:0000313" key="3">
    <source>
        <dbReference type="Proteomes" id="UP000199370"/>
    </source>
</evidence>
<dbReference type="PANTHER" id="PTHR34295:SF1">
    <property type="entry name" value="BIOTIN TRANSPORTER BIOY"/>
    <property type="match status" value="1"/>
</dbReference>
<dbReference type="OrthoDB" id="50443at2157"/>
<feature type="transmembrane region" description="Helical" evidence="1">
    <location>
        <begin position="20"/>
        <end position="39"/>
    </location>
</feature>
<feature type="transmembrane region" description="Helical" evidence="1">
    <location>
        <begin position="93"/>
        <end position="114"/>
    </location>
</feature>
<organism evidence="2 3">
    <name type="scientific">Haloarchaeobius iranensis</name>
    <dbReference type="NCBI Taxonomy" id="996166"/>
    <lineage>
        <taxon>Archaea</taxon>
        <taxon>Methanobacteriati</taxon>
        <taxon>Methanobacteriota</taxon>
        <taxon>Stenosarchaea group</taxon>
        <taxon>Halobacteria</taxon>
        <taxon>Halobacteriales</taxon>
        <taxon>Halorubellaceae</taxon>
        <taxon>Haloarchaeobius</taxon>
    </lineage>
</organism>
<keyword evidence="1" id="KW-0812">Transmembrane</keyword>
<dbReference type="Pfam" id="PF02632">
    <property type="entry name" value="BioY"/>
    <property type="match status" value="1"/>
</dbReference>
<feature type="transmembrane region" description="Helical" evidence="1">
    <location>
        <begin position="134"/>
        <end position="152"/>
    </location>
</feature>
<dbReference type="STRING" id="996166.SAMN05192554_11116"/>
<keyword evidence="3" id="KW-1185">Reference proteome</keyword>
<reference evidence="2 3" key="1">
    <citation type="submission" date="2016-10" db="EMBL/GenBank/DDBJ databases">
        <authorList>
            <person name="de Groot N.N."/>
        </authorList>
    </citation>
    <scope>NUCLEOTIDE SEQUENCE [LARGE SCALE GENOMIC DNA]</scope>
    <source>
        <strain evidence="3">EB21,IBRC-M 10013,KCTC 4048</strain>
    </source>
</reference>
<dbReference type="InterPro" id="IPR003784">
    <property type="entry name" value="BioY"/>
</dbReference>
<sequence length="217" mass="21907">MSDSHESVDLVADETVERLALAAVVAALTAALAQVSIPVPGLPAPVSFQPFGVYAAGLLLGARWGGLSMLLYLLTGAAGVPVFSNASGGLGVVLGPTGGYLVGYVVAAVVIGLLAHGGLDAKRPSVVPTWRQSLALFAGIAVIYALGVPWLAETTDYSLSAAMAVPLDPPFVALSGPTVRMPQAVVVGAVIFLPGDVLKILATLGVVRTGELDALVE</sequence>
<feature type="transmembrane region" description="Helical" evidence="1">
    <location>
        <begin position="51"/>
        <end position="73"/>
    </location>
</feature>
<dbReference type="GO" id="GO:0005886">
    <property type="term" value="C:plasma membrane"/>
    <property type="evidence" value="ECO:0007669"/>
    <property type="project" value="InterPro"/>
</dbReference>
<keyword evidence="1" id="KW-1133">Transmembrane helix</keyword>
<keyword evidence="1" id="KW-0472">Membrane</keyword>
<evidence type="ECO:0000313" key="2">
    <source>
        <dbReference type="EMBL" id="SDM97510.1"/>
    </source>
</evidence>
<dbReference type="RefSeq" id="WP_089733770.1">
    <property type="nucleotide sequence ID" value="NZ_FNIA01000011.1"/>
</dbReference>
<dbReference type="PANTHER" id="PTHR34295">
    <property type="entry name" value="BIOTIN TRANSPORTER BIOY"/>
    <property type="match status" value="1"/>
</dbReference>
<evidence type="ECO:0000256" key="1">
    <source>
        <dbReference type="SAM" id="Phobius"/>
    </source>
</evidence>
<accession>A0A1G9XL77</accession>
<dbReference type="GO" id="GO:0015225">
    <property type="term" value="F:biotin transmembrane transporter activity"/>
    <property type="evidence" value="ECO:0007669"/>
    <property type="project" value="InterPro"/>
</dbReference>
<protein>
    <submittedName>
        <fullName evidence="2">Biotin transport system substrate-specific component</fullName>
    </submittedName>
</protein>
<dbReference type="Proteomes" id="UP000199370">
    <property type="component" value="Unassembled WGS sequence"/>
</dbReference>
<dbReference type="EMBL" id="FNIA01000011">
    <property type="protein sequence ID" value="SDM97510.1"/>
    <property type="molecule type" value="Genomic_DNA"/>
</dbReference>